<feature type="compositionally biased region" description="Basic and acidic residues" evidence="1">
    <location>
        <begin position="336"/>
        <end position="382"/>
    </location>
</feature>
<feature type="region of interest" description="Disordered" evidence="1">
    <location>
        <begin position="159"/>
        <end position="184"/>
    </location>
</feature>
<keyword evidence="3" id="KW-1185">Reference proteome</keyword>
<gene>
    <name evidence="2" type="ORF">BAY60_32330</name>
</gene>
<reference evidence="2 3" key="1">
    <citation type="submission" date="2016-07" db="EMBL/GenBank/DDBJ databases">
        <title>Draft genome sequence of Prauserella muralis DSM 45305, isolated from a mould-covered wall in an indoor environment.</title>
        <authorList>
            <person name="Ruckert C."/>
            <person name="Albersmeier A."/>
            <person name="Jiang C.-L."/>
            <person name="Jiang Y."/>
            <person name="Kalinowski J."/>
            <person name="Schneider O."/>
            <person name="Winkler A."/>
            <person name="Zotchev S.B."/>
        </authorList>
    </citation>
    <scope>NUCLEOTIDE SEQUENCE [LARGE SCALE GENOMIC DNA]</scope>
    <source>
        <strain evidence="2 3">DSM 45305</strain>
    </source>
</reference>
<comment type="caution">
    <text evidence="2">The sequence shown here is derived from an EMBL/GenBank/DDBJ whole genome shotgun (WGS) entry which is preliminary data.</text>
</comment>
<feature type="region of interest" description="Disordered" evidence="1">
    <location>
        <begin position="336"/>
        <end position="394"/>
    </location>
</feature>
<evidence type="ECO:0000256" key="1">
    <source>
        <dbReference type="SAM" id="MobiDB-lite"/>
    </source>
</evidence>
<organism evidence="2 3">
    <name type="scientific">Prauserella muralis</name>
    <dbReference type="NCBI Taxonomy" id="588067"/>
    <lineage>
        <taxon>Bacteria</taxon>
        <taxon>Bacillati</taxon>
        <taxon>Actinomycetota</taxon>
        <taxon>Actinomycetes</taxon>
        <taxon>Pseudonocardiales</taxon>
        <taxon>Pseudonocardiaceae</taxon>
        <taxon>Prauserella</taxon>
    </lineage>
</organism>
<proteinExistence type="predicted"/>
<dbReference type="RefSeq" id="WP_112285362.1">
    <property type="nucleotide sequence ID" value="NZ_MASW01000007.1"/>
</dbReference>
<dbReference type="AlphaFoldDB" id="A0A2V4AIM9"/>
<sequence length="394" mass="42825">MTHGDLAWVAWAVVDARRRARRFAAHDHSTEADRARQELAEVEAWEKRRRGRAVRLWVAYVEVRVAALDAADAHVRLAGYLRHPYHRIGDTPGLYVLGGPEPAADVSEQDWERLRRDYPATALSHRGDREPYGPFERAHVAAYADALSRCHHALACGKRPHDPQATSVRRVDNASPTTGRARLLAPPGERVEPALAARGPFPGEDALACWRSVHRVHFLSHPVEAAARGRARELAATIVDGSGAPLGRIVRLEPEDGHPGEGGHWVHPAEAVGPLAAGALWDDYDAAEHDTGAPAALAGVLGRAAAQVRDTFARDARLHAAPEPPPGAWLSAAERAAEEARREAAGRSPDEVRRLADDADYLADRLDGTGTGDDRDRAEQLRRKAAAYREAAQG</sequence>
<dbReference type="OrthoDB" id="3555769at2"/>
<dbReference type="EMBL" id="MASW01000007">
    <property type="protein sequence ID" value="PXY19430.1"/>
    <property type="molecule type" value="Genomic_DNA"/>
</dbReference>
<accession>A0A2V4AIM9</accession>
<evidence type="ECO:0000313" key="3">
    <source>
        <dbReference type="Proteomes" id="UP000249915"/>
    </source>
</evidence>
<evidence type="ECO:0000313" key="2">
    <source>
        <dbReference type="EMBL" id="PXY19430.1"/>
    </source>
</evidence>
<dbReference type="Proteomes" id="UP000249915">
    <property type="component" value="Unassembled WGS sequence"/>
</dbReference>
<name>A0A2V4AIM9_9PSEU</name>
<protein>
    <submittedName>
        <fullName evidence="2">Uncharacterized protein</fullName>
    </submittedName>
</protein>